<keyword evidence="16" id="KW-0540">Nuclease</keyword>
<evidence type="ECO:0000256" key="6">
    <source>
        <dbReference type="ARBA" id="ARBA00022801"/>
    </source>
</evidence>
<protein>
    <recommendedName>
        <fullName evidence="2">DNA-(apurinic or apyrimidinic site) lyase</fullName>
        <ecNumber evidence="2">4.2.99.18</ecNumber>
    </recommendedName>
</protein>
<dbReference type="RefSeq" id="WP_179719722.1">
    <property type="nucleotide sequence ID" value="NZ_BAABFH010000001.1"/>
</dbReference>
<dbReference type="InterPro" id="IPR000214">
    <property type="entry name" value="Znf_DNA_glyclase/AP_lyase"/>
</dbReference>
<comment type="caution">
    <text evidence="16">The sequence shown here is derived from an EMBL/GenBank/DDBJ whole genome shotgun (WGS) entry which is preliminary data.</text>
</comment>
<sequence length="259" mass="29494">MPEGDTVFLTCHRLHEALAGQVLTRGELRHPRLSALDLAGRRVREVRPAGKHLLVRFDDGHTLHNHLRMDGSWHLYSPGARWRRPGHQARAVLATDQRVAVGFNLHDLRWLPTSAESEVVGHLGPDLLDPDWGEEHEAEALRRLTAEPEREIGLALLDQRVMAGVGNMYRVEVCFLLGRSPWTPVSEVDAARAVRLCRDLLLRNAWRPEQSTTGSTRRGSEHWVYGRRTCLRCGTRIRRTDQGEDVEARVTYHCPRCQP</sequence>
<keyword evidence="7" id="KW-0862">Zinc</keyword>
<dbReference type="InterPro" id="IPR035937">
    <property type="entry name" value="FPG_N"/>
</dbReference>
<evidence type="ECO:0000256" key="9">
    <source>
        <dbReference type="ARBA" id="ARBA00023204"/>
    </source>
</evidence>
<keyword evidence="8" id="KW-0238">DNA-binding</keyword>
<feature type="domain" description="FPG-type" evidence="14">
    <location>
        <begin position="223"/>
        <end position="259"/>
    </location>
</feature>
<keyword evidence="5 13" id="KW-0863">Zinc-finger</keyword>
<dbReference type="EC" id="4.2.99.18" evidence="2"/>
<dbReference type="PROSITE" id="PS51066">
    <property type="entry name" value="ZF_FPG_2"/>
    <property type="match status" value="1"/>
</dbReference>
<dbReference type="PANTHER" id="PTHR42697">
    <property type="entry name" value="ENDONUCLEASE 8"/>
    <property type="match status" value="1"/>
</dbReference>
<dbReference type="AlphaFoldDB" id="A0A853AJR4"/>
<evidence type="ECO:0000256" key="12">
    <source>
        <dbReference type="ARBA" id="ARBA00023295"/>
    </source>
</evidence>
<keyword evidence="11" id="KW-0511">Multifunctional enzyme</keyword>
<evidence type="ECO:0000259" key="14">
    <source>
        <dbReference type="PROSITE" id="PS51066"/>
    </source>
</evidence>
<dbReference type="GO" id="GO:0008270">
    <property type="term" value="F:zinc ion binding"/>
    <property type="evidence" value="ECO:0007669"/>
    <property type="project" value="UniProtKB-KW"/>
</dbReference>
<proteinExistence type="inferred from homology"/>
<keyword evidence="16" id="KW-0255">Endonuclease</keyword>
<feature type="domain" description="Formamidopyrimidine-DNA glycosylase catalytic" evidence="15">
    <location>
        <begin position="2"/>
        <end position="91"/>
    </location>
</feature>
<dbReference type="InterPro" id="IPR015886">
    <property type="entry name" value="H2TH_FPG"/>
</dbReference>
<evidence type="ECO:0000256" key="8">
    <source>
        <dbReference type="ARBA" id="ARBA00023125"/>
    </source>
</evidence>
<evidence type="ECO:0000256" key="13">
    <source>
        <dbReference type="PROSITE-ProRule" id="PRU00391"/>
    </source>
</evidence>
<evidence type="ECO:0000256" key="4">
    <source>
        <dbReference type="ARBA" id="ARBA00022763"/>
    </source>
</evidence>
<dbReference type="InterPro" id="IPR044090">
    <property type="entry name" value="Nei2_N"/>
</dbReference>
<dbReference type="InterPro" id="IPR012319">
    <property type="entry name" value="FPG_cat"/>
</dbReference>
<evidence type="ECO:0000256" key="7">
    <source>
        <dbReference type="ARBA" id="ARBA00022833"/>
    </source>
</evidence>
<keyword evidence="3" id="KW-0479">Metal-binding</keyword>
<evidence type="ECO:0000256" key="2">
    <source>
        <dbReference type="ARBA" id="ARBA00012720"/>
    </source>
</evidence>
<evidence type="ECO:0000256" key="3">
    <source>
        <dbReference type="ARBA" id="ARBA00022723"/>
    </source>
</evidence>
<dbReference type="GO" id="GO:0000703">
    <property type="term" value="F:oxidized pyrimidine nucleobase lesion DNA N-glycosylase activity"/>
    <property type="evidence" value="ECO:0007669"/>
    <property type="project" value="TreeGrafter"/>
</dbReference>
<dbReference type="CDD" id="cd08971">
    <property type="entry name" value="AcNei2_N"/>
    <property type="match status" value="1"/>
</dbReference>
<evidence type="ECO:0000313" key="17">
    <source>
        <dbReference type="Proteomes" id="UP000587002"/>
    </source>
</evidence>
<accession>A0A853AJR4</accession>
<dbReference type="InterPro" id="IPR010979">
    <property type="entry name" value="Ribosomal_uS13-like_H2TH"/>
</dbReference>
<dbReference type="SUPFAM" id="SSF46946">
    <property type="entry name" value="S13-like H2TH domain"/>
    <property type="match status" value="1"/>
</dbReference>
<dbReference type="SUPFAM" id="SSF57716">
    <property type="entry name" value="Glucocorticoid receptor-like (DNA-binding domain)"/>
    <property type="match status" value="1"/>
</dbReference>
<dbReference type="SMART" id="SM00898">
    <property type="entry name" value="Fapy_DNA_glyco"/>
    <property type="match status" value="1"/>
</dbReference>
<evidence type="ECO:0000259" key="15">
    <source>
        <dbReference type="PROSITE" id="PS51068"/>
    </source>
</evidence>
<gene>
    <name evidence="16" type="ORF">HNR68_001959</name>
</gene>
<dbReference type="PANTHER" id="PTHR42697:SF1">
    <property type="entry name" value="ENDONUCLEASE 8"/>
    <property type="match status" value="1"/>
</dbReference>
<comment type="similarity">
    <text evidence="1">Belongs to the FPG family.</text>
</comment>
<dbReference type="SMART" id="SM01232">
    <property type="entry name" value="H2TH"/>
    <property type="match status" value="1"/>
</dbReference>
<dbReference type="Gene3D" id="1.10.8.50">
    <property type="match status" value="1"/>
</dbReference>
<organism evidence="16 17">
    <name type="scientific">Saccharopolyspora hordei</name>
    <dbReference type="NCBI Taxonomy" id="1838"/>
    <lineage>
        <taxon>Bacteria</taxon>
        <taxon>Bacillati</taxon>
        <taxon>Actinomycetota</taxon>
        <taxon>Actinomycetes</taxon>
        <taxon>Pseudonocardiales</taxon>
        <taxon>Pseudonocardiaceae</taxon>
        <taxon>Saccharopolyspora</taxon>
    </lineage>
</organism>
<evidence type="ECO:0000256" key="1">
    <source>
        <dbReference type="ARBA" id="ARBA00009409"/>
    </source>
</evidence>
<dbReference type="SUPFAM" id="SSF81624">
    <property type="entry name" value="N-terminal domain of MutM-like DNA repair proteins"/>
    <property type="match status" value="1"/>
</dbReference>
<keyword evidence="6 16" id="KW-0378">Hydrolase</keyword>
<evidence type="ECO:0000256" key="11">
    <source>
        <dbReference type="ARBA" id="ARBA00023268"/>
    </source>
</evidence>
<evidence type="ECO:0000256" key="5">
    <source>
        <dbReference type="ARBA" id="ARBA00022771"/>
    </source>
</evidence>
<keyword evidence="4" id="KW-0227">DNA damage</keyword>
<dbReference type="Pfam" id="PF06831">
    <property type="entry name" value="H2TH"/>
    <property type="match status" value="1"/>
</dbReference>
<dbReference type="Pfam" id="PF01149">
    <property type="entry name" value="Fapy_DNA_glyco"/>
    <property type="match status" value="1"/>
</dbReference>
<keyword evidence="9" id="KW-0234">DNA repair</keyword>
<evidence type="ECO:0000313" key="16">
    <source>
        <dbReference type="EMBL" id="NYI83329.1"/>
    </source>
</evidence>
<dbReference type="Gene3D" id="3.20.190.10">
    <property type="entry name" value="MutM-like, N-terminal"/>
    <property type="match status" value="1"/>
</dbReference>
<reference evidence="16 17" key="1">
    <citation type="submission" date="2020-07" db="EMBL/GenBank/DDBJ databases">
        <title>Sequencing the genomes of 1000 actinobacteria strains.</title>
        <authorList>
            <person name="Klenk H.-P."/>
        </authorList>
    </citation>
    <scope>NUCLEOTIDE SEQUENCE [LARGE SCALE GENOMIC DNA]</scope>
    <source>
        <strain evidence="16 17">DSM 44065</strain>
    </source>
</reference>
<dbReference type="PROSITE" id="PS51068">
    <property type="entry name" value="FPG_CAT"/>
    <property type="match status" value="1"/>
</dbReference>
<keyword evidence="12 16" id="KW-0326">Glycosidase</keyword>
<dbReference type="GO" id="GO:0003684">
    <property type="term" value="F:damaged DNA binding"/>
    <property type="evidence" value="ECO:0007669"/>
    <property type="project" value="InterPro"/>
</dbReference>
<dbReference type="GO" id="GO:0140078">
    <property type="term" value="F:class I DNA-(apurinic or apyrimidinic site) endonuclease activity"/>
    <property type="evidence" value="ECO:0007669"/>
    <property type="project" value="UniProtKB-EC"/>
</dbReference>
<keyword evidence="17" id="KW-1185">Reference proteome</keyword>
<keyword evidence="10 16" id="KW-0456">Lyase</keyword>
<dbReference type="Proteomes" id="UP000587002">
    <property type="component" value="Unassembled WGS sequence"/>
</dbReference>
<evidence type="ECO:0000256" key="10">
    <source>
        <dbReference type="ARBA" id="ARBA00023239"/>
    </source>
</evidence>
<dbReference type="GO" id="GO:0006284">
    <property type="term" value="P:base-excision repair"/>
    <property type="evidence" value="ECO:0007669"/>
    <property type="project" value="InterPro"/>
</dbReference>
<name>A0A853AJR4_9PSEU</name>
<dbReference type="EMBL" id="JACCFJ010000001">
    <property type="protein sequence ID" value="NYI83329.1"/>
    <property type="molecule type" value="Genomic_DNA"/>
</dbReference>